<organism evidence="1 2">
    <name type="scientific">Bauhinia variegata</name>
    <name type="common">Purple orchid tree</name>
    <name type="synonym">Phanera variegata</name>
    <dbReference type="NCBI Taxonomy" id="167791"/>
    <lineage>
        <taxon>Eukaryota</taxon>
        <taxon>Viridiplantae</taxon>
        <taxon>Streptophyta</taxon>
        <taxon>Embryophyta</taxon>
        <taxon>Tracheophyta</taxon>
        <taxon>Spermatophyta</taxon>
        <taxon>Magnoliopsida</taxon>
        <taxon>eudicotyledons</taxon>
        <taxon>Gunneridae</taxon>
        <taxon>Pentapetalae</taxon>
        <taxon>rosids</taxon>
        <taxon>fabids</taxon>
        <taxon>Fabales</taxon>
        <taxon>Fabaceae</taxon>
        <taxon>Cercidoideae</taxon>
        <taxon>Cercideae</taxon>
        <taxon>Bauhiniinae</taxon>
        <taxon>Bauhinia</taxon>
    </lineage>
</organism>
<accession>A0ACB9PEK1</accession>
<comment type="caution">
    <text evidence="1">The sequence shown here is derived from an EMBL/GenBank/DDBJ whole genome shotgun (WGS) entry which is preliminary data.</text>
</comment>
<protein>
    <submittedName>
        <fullName evidence="1">Uncharacterized protein</fullName>
    </submittedName>
</protein>
<dbReference type="Proteomes" id="UP000828941">
    <property type="component" value="Chromosome 4"/>
</dbReference>
<sequence>MARMLFVDGCAVLQILEKVNLSKVKDFKVKVDIQVIVRDLFLLENQLPYEVLKLLSQDESELKTFMYGLCELQNTFTLLESPHVPHVLLLRESPPAHLLDCLRTYILVSDQMDSIDKDNCQINVASTNANKKEKYISYGNIQELKSAGIQVKRQKNNSLRNISFSSSVFGGKLHLPQLILEDSTVTILLNMITYGMCSDFENKFEICSYVKLLDLLVDSSEDVKELRSAGILHNSLGSDEEVVELFNTISTGLLHDPNLYSGISEVMEKHYKKKLGIWVAEAYYTYFRSPWTIIAFPAALIVLVLTALQTWQAFKSDSK</sequence>
<evidence type="ECO:0000313" key="1">
    <source>
        <dbReference type="EMBL" id="KAI4346912.1"/>
    </source>
</evidence>
<gene>
    <name evidence="1" type="ORF">L6164_007775</name>
</gene>
<evidence type="ECO:0000313" key="2">
    <source>
        <dbReference type="Proteomes" id="UP000828941"/>
    </source>
</evidence>
<keyword evidence="2" id="KW-1185">Reference proteome</keyword>
<dbReference type="EMBL" id="CM039429">
    <property type="protein sequence ID" value="KAI4346912.1"/>
    <property type="molecule type" value="Genomic_DNA"/>
</dbReference>
<name>A0ACB9PEK1_BAUVA</name>
<proteinExistence type="predicted"/>
<reference evidence="1 2" key="1">
    <citation type="journal article" date="2022" name="DNA Res.">
        <title>Chromosomal-level genome assembly of the orchid tree Bauhinia variegata (Leguminosae; Cercidoideae) supports the allotetraploid origin hypothesis of Bauhinia.</title>
        <authorList>
            <person name="Zhong Y."/>
            <person name="Chen Y."/>
            <person name="Zheng D."/>
            <person name="Pang J."/>
            <person name="Liu Y."/>
            <person name="Luo S."/>
            <person name="Meng S."/>
            <person name="Qian L."/>
            <person name="Wei D."/>
            <person name="Dai S."/>
            <person name="Zhou R."/>
        </authorList>
    </citation>
    <scope>NUCLEOTIDE SEQUENCE [LARGE SCALE GENOMIC DNA]</scope>
    <source>
        <strain evidence="1">BV-YZ2020</strain>
    </source>
</reference>